<dbReference type="InterPro" id="IPR038735">
    <property type="entry name" value="MSMEG_1276-like_NTP-PPase_dom"/>
</dbReference>
<dbReference type="CDD" id="cd11532">
    <property type="entry name" value="NTP-PPase_COG4997"/>
    <property type="match status" value="1"/>
</dbReference>
<dbReference type="EMBL" id="CP098611">
    <property type="protein sequence ID" value="USR89954.1"/>
    <property type="molecule type" value="Genomic_DNA"/>
</dbReference>
<dbReference type="RefSeq" id="WP_252661388.1">
    <property type="nucleotide sequence ID" value="NZ_CP098611.1"/>
</dbReference>
<evidence type="ECO:0000313" key="2">
    <source>
        <dbReference type="Proteomes" id="UP001056708"/>
    </source>
</evidence>
<dbReference type="SUPFAM" id="SSF101386">
    <property type="entry name" value="all-alpha NTP pyrophosphatases"/>
    <property type="match status" value="1"/>
</dbReference>
<reference evidence="1" key="1">
    <citation type="submission" date="2022-06" db="EMBL/GenBank/DDBJ databases">
        <title>Genome sequence of Phormidium yuhuli AB48 isolated from an industrial photobioreactor environment.</title>
        <authorList>
            <person name="Qiu Y."/>
            <person name="Noonan A.J.C."/>
            <person name="Dofher K."/>
            <person name="Koch M."/>
            <person name="Kieft B."/>
            <person name="Lin X."/>
            <person name="Ziels R.M."/>
            <person name="Hallam S.J."/>
        </authorList>
    </citation>
    <scope>NUCLEOTIDE SEQUENCE</scope>
    <source>
        <strain evidence="1">AB48</strain>
    </source>
</reference>
<protein>
    <submittedName>
        <fullName evidence="1">Nucleoside triphosphate pyrophosphohydrolase</fullName>
    </submittedName>
</protein>
<accession>A0ABY5AL74</accession>
<evidence type="ECO:0000313" key="1">
    <source>
        <dbReference type="EMBL" id="USR89954.1"/>
    </source>
</evidence>
<sequence>MDNLEVFPQKLVRDRIPEIIKNSGKPCQIEYLNPEDYRQALRDKLIEEAQEAAQAQDDHLLSELADLQEVIDALLSSYEISPESLKQRQQQRQQERGGFAQQIRLLRVGGEGDR</sequence>
<gene>
    <name evidence="1" type="ORF">NEA10_13960</name>
</gene>
<proteinExistence type="predicted"/>
<keyword evidence="2" id="KW-1185">Reference proteome</keyword>
<dbReference type="Proteomes" id="UP001056708">
    <property type="component" value="Chromosome"/>
</dbReference>
<organism evidence="1 2">
    <name type="scientific">Phormidium yuhuli AB48</name>
    <dbReference type="NCBI Taxonomy" id="2940671"/>
    <lineage>
        <taxon>Bacteria</taxon>
        <taxon>Bacillati</taxon>
        <taxon>Cyanobacteriota</taxon>
        <taxon>Cyanophyceae</taxon>
        <taxon>Oscillatoriophycideae</taxon>
        <taxon>Oscillatoriales</taxon>
        <taxon>Oscillatoriaceae</taxon>
        <taxon>Phormidium</taxon>
        <taxon>Phormidium yuhuli</taxon>
    </lineage>
</organism>
<name>A0ABY5AL74_9CYAN</name>